<evidence type="ECO:0000313" key="2">
    <source>
        <dbReference type="EMBL" id="KAK0590839.1"/>
    </source>
</evidence>
<evidence type="ECO:0000259" key="1">
    <source>
        <dbReference type="Pfam" id="PF25794"/>
    </source>
</evidence>
<dbReference type="Gene3D" id="3.30.565.10">
    <property type="entry name" value="Histidine kinase-like ATPase, C-terminal domain"/>
    <property type="match status" value="1"/>
</dbReference>
<keyword evidence="3" id="KW-1185">Reference proteome</keyword>
<evidence type="ECO:0000313" key="3">
    <source>
        <dbReference type="Proteomes" id="UP001168877"/>
    </source>
</evidence>
<sequence length="1700" mass="192984">MATPKEHIEEIRRKKFSIGGEVNPLMEEFHLTVKMLSAELYAKDVHFLMELIQNAEDNEYPSGVNPSLEFVITSRDITGTGAEATLLMFNNEKGFSPSNINSICSVAKSTKKGNRKRGYIGEKGIGFKSVFLITSRPYIFSNGYQIRFNEDPCPHCNLGYVVPEWVEENPKLSEIQQIYGSGSGSTLPTTTLILPLKADKVNAVKQQFSSVHPEVLLFLTKIKRLSVKEHNENPKLNTVSAIAITSETNFVKRKNIDAESSTVHLAAQGDKFDKECSYYMWKQKFPVNEKNKVERRMEVDEWVITLAFPYGERLQRGTTSPGIYAFLPTEMVTNFPFIMQADFLLSSSRETILFDDKWNKGILNRVPYAFVNALTSLVKLTEDAPVSSLPPMFSFLPVTSSPFPELNAVREKIKAKLVEENIIPSESYLKQKFFHKPREVGRLMPAFWNILEKAKDQGVNLNNLSNHGICVLSSSFDKQEYDQVLNFLGVGQVSNDWYGRCIQSSDLIMGVSEDVYLELLLFLADNWSSKFSCTNIKNIPLIKYMDLDGKVALCSLNDNNQRVVCLSRHDSWLIDWNREFQYVANYFFIPRSTHIAIRSCSKKETLLNWMKVRVKVVEVSEYADVLSYKLNGDRKLAVAYAHFLYHSYSKSYLSAGEVASLCSKMPLVDNHGQLNTRRNKILVPANGSKWVELIDSNPWTHEGYIELGEDYLRPGNYAGQTTTGVQLLQFLRSHVQASDIPEITPPNAGIPALSSPLIKQNAFLLLDWIRRLRILGIDIPQRFLNCIKEGSWLRVTMNGSSSYRPPAQSFYLNDSLGKILQNGSVLVDIPLVDPSFYGERILEYKEELKTIGVMFEYAEACSFIGKRLMSLAGSCNLTKGTLFSILNFIKFLRESFLPLESFIRSIKDGRWLKTSQGYMSPVGSILFCQEWKVASQISSIPFIDQDHYGVEILSFKTELQLLGVVVGFGGNYQLVAEHLKMPPSCPLTSDATLLVLACMRNYPKSADKFVKALQHLKCLKTNSGFKSPVESFLFDPEWGCLLQVFSGIPILDQNFYGSTILCYKAELKKLGVLVDFEEAVKAFADLFKRRASTSSISKDNALSFLSCYRQLKNFSHRFPSDLRKCICEGKWLWTRLGSHRSPSECILFGPEWESIAPITLLPFIDDSDTHYGQVIHEYEKELKSMGVVIKLEDGVKFMADSLCFPSDPSKITRVNVLSLLKCIRILQEKGYPFPESFLKKVSQKWLKTNAGAGYRSPDQCCLFAAEWKHLKPTNGPFIDEIFYGSEINSFRKELNSIGVIVDVGKGRSLLASHLDSHSDLATITQIYNFLAEFKWEANAEAGRRIWIPDGSENGQWVNPTECVLHDKDDLFSSQLYVLDKIYDRKLLGFFASAFGVKSIPTVGDFCKLWKFWESSEHQLSSGECCAFWVCVMRHWSSNTEKLLADCLVKLPVDSGSDGILLFDRRDVFIADDLQLKDAFEQSSRGSIFVWYPQPSLPALPRTKLLEIFSKIGVHTISESVQKQELSLEEGVEFKQVKTRDIYIDKALAKLILGFLGNPALKLEASKRYEAVKCLQNLSVQETEKPIEERYSLSLTAGEIVNVRVSQMIRWDRESSILFTQRLDRSNGHKTLLEYATHFSEVISKGVLWEMEDHINALAELIRLAFLLEFDEEAVRFLMKSRNLQIFMEDEEFLSAAFPSE</sequence>
<dbReference type="InterPro" id="IPR058210">
    <property type="entry name" value="SACS/Nov_dom"/>
</dbReference>
<reference evidence="2" key="2">
    <citation type="submission" date="2023-06" db="EMBL/GenBank/DDBJ databases">
        <authorList>
            <person name="Swenson N.G."/>
            <person name="Wegrzyn J.L."/>
            <person name="Mcevoy S.L."/>
        </authorList>
    </citation>
    <scope>NUCLEOTIDE SEQUENCE</scope>
    <source>
        <strain evidence="2">NS2018</strain>
        <tissue evidence="2">Leaf</tissue>
    </source>
</reference>
<dbReference type="PANTHER" id="PTHR32387">
    <property type="entry name" value="WU:FJ29H11"/>
    <property type="match status" value="1"/>
</dbReference>
<dbReference type="NCBIfam" id="NF047352">
    <property type="entry name" value="P_loop_sacsin"/>
    <property type="match status" value="1"/>
</dbReference>
<dbReference type="InterPro" id="IPR052957">
    <property type="entry name" value="Auxin_embryo_med"/>
</dbReference>
<gene>
    <name evidence="2" type="ORF">LWI29_032344</name>
</gene>
<proteinExistence type="predicted"/>
<dbReference type="PANTHER" id="PTHR32387:SF3">
    <property type="entry name" value="ATP_DNA BINDING PROTEIN"/>
    <property type="match status" value="1"/>
</dbReference>
<feature type="domain" description="Sacsin/Nov" evidence="1">
    <location>
        <begin position="41"/>
        <end position="144"/>
    </location>
</feature>
<dbReference type="SUPFAM" id="SSF55874">
    <property type="entry name" value="ATPase domain of HSP90 chaperone/DNA topoisomerase II/histidine kinase"/>
    <property type="match status" value="1"/>
</dbReference>
<name>A0AA39SFY8_ACESA</name>
<dbReference type="InterPro" id="IPR036890">
    <property type="entry name" value="HATPase_C_sf"/>
</dbReference>
<reference evidence="2" key="1">
    <citation type="journal article" date="2022" name="Plant J.">
        <title>Strategies of tolerance reflected in two North American maple genomes.</title>
        <authorList>
            <person name="McEvoy S.L."/>
            <person name="Sezen U.U."/>
            <person name="Trouern-Trend A."/>
            <person name="McMahon S.M."/>
            <person name="Schaberg P.G."/>
            <person name="Yang J."/>
            <person name="Wegrzyn J.L."/>
            <person name="Swenson N.G."/>
        </authorList>
    </citation>
    <scope>NUCLEOTIDE SEQUENCE</scope>
    <source>
        <strain evidence="2">NS2018</strain>
    </source>
</reference>
<dbReference type="Proteomes" id="UP001168877">
    <property type="component" value="Unassembled WGS sequence"/>
</dbReference>
<dbReference type="Pfam" id="PF25794">
    <property type="entry name" value="SACS"/>
    <property type="match status" value="1"/>
</dbReference>
<comment type="caution">
    <text evidence="2">The sequence shown here is derived from an EMBL/GenBank/DDBJ whole genome shotgun (WGS) entry which is preliminary data.</text>
</comment>
<accession>A0AA39SFY8</accession>
<protein>
    <recommendedName>
        <fullName evidence="1">Sacsin/Nov domain-containing protein</fullName>
    </recommendedName>
</protein>
<organism evidence="2 3">
    <name type="scientific">Acer saccharum</name>
    <name type="common">Sugar maple</name>
    <dbReference type="NCBI Taxonomy" id="4024"/>
    <lineage>
        <taxon>Eukaryota</taxon>
        <taxon>Viridiplantae</taxon>
        <taxon>Streptophyta</taxon>
        <taxon>Embryophyta</taxon>
        <taxon>Tracheophyta</taxon>
        <taxon>Spermatophyta</taxon>
        <taxon>Magnoliopsida</taxon>
        <taxon>eudicotyledons</taxon>
        <taxon>Gunneridae</taxon>
        <taxon>Pentapetalae</taxon>
        <taxon>rosids</taxon>
        <taxon>malvids</taxon>
        <taxon>Sapindales</taxon>
        <taxon>Sapindaceae</taxon>
        <taxon>Hippocastanoideae</taxon>
        <taxon>Acereae</taxon>
        <taxon>Acer</taxon>
    </lineage>
</organism>
<dbReference type="EMBL" id="JAUESC010000381">
    <property type="protein sequence ID" value="KAK0590839.1"/>
    <property type="molecule type" value="Genomic_DNA"/>
</dbReference>